<dbReference type="PANTHER" id="PTHR21301:SF14">
    <property type="match status" value="1"/>
</dbReference>
<feature type="domain" description="Helix-turn-helix" evidence="1">
    <location>
        <begin position="55"/>
        <end position="102"/>
    </location>
</feature>
<sequence>MCILLWRAAYGLCTTIKFTAHVDTPELPFLDILLMKQGTQLTTTIYRKETDRNTLLHHTSCHPPHLLKSIPYSQMIRIVRNNTDLSRLQQQLEEHATRFTQNELLTPLNTNTTTSNVDSLTTYSPSTRSFTRAIHNYWLIVQKDKTLPPSFKLPPLVAYKQGRPTRNHRSCTMLSTPYTRHVQSSARGPIAARF</sequence>
<dbReference type="Proteomes" id="UP000694892">
    <property type="component" value="Unassembled WGS sequence"/>
</dbReference>
<dbReference type="AlphaFoldDB" id="A0A974BR65"/>
<dbReference type="Pfam" id="PF26215">
    <property type="entry name" value="HTH_animal"/>
    <property type="match status" value="1"/>
</dbReference>
<dbReference type="PANTHER" id="PTHR21301">
    <property type="entry name" value="REVERSE TRANSCRIPTASE"/>
    <property type="match status" value="1"/>
</dbReference>
<dbReference type="InterPro" id="IPR058912">
    <property type="entry name" value="HTH_animal"/>
</dbReference>
<evidence type="ECO:0000313" key="2">
    <source>
        <dbReference type="EMBL" id="OCT56533.1"/>
    </source>
</evidence>
<evidence type="ECO:0000259" key="1">
    <source>
        <dbReference type="Pfam" id="PF26215"/>
    </source>
</evidence>
<name>A0A974BR65_XENLA</name>
<dbReference type="EMBL" id="KV467266">
    <property type="protein sequence ID" value="OCT56533.1"/>
    <property type="molecule type" value="Genomic_DNA"/>
</dbReference>
<reference evidence="2" key="1">
    <citation type="submission" date="2016-05" db="EMBL/GenBank/DDBJ databases">
        <title>WGS assembly of Xenopus laevis.</title>
        <authorList>
            <person name="Session A."/>
            <person name="Uno Y."/>
            <person name="Kwon T."/>
            <person name="Chapman J."/>
            <person name="Toyoda A."/>
            <person name="Takahashi S."/>
            <person name="Fukui A."/>
            <person name="Hikosaka A."/>
            <person name="Putnam N."/>
            <person name="Stites J."/>
            <person name="Van Heeringen S."/>
            <person name="Quigley I."/>
            <person name="Heinz S."/>
            <person name="Hellsten U."/>
            <person name="Lyons J."/>
            <person name="Suzuki A."/>
            <person name="Kondo M."/>
            <person name="Ogino H."/>
            <person name="Ochi H."/>
            <person name="Bogdanovic O."/>
            <person name="Lister R."/>
            <person name="Georgiou G."/>
            <person name="Paranjpe S."/>
            <person name="Van Kruijsbergen I."/>
            <person name="Mozaffari S."/>
            <person name="Shu S."/>
            <person name="Schmutz J."/>
            <person name="Jenkins J."/>
            <person name="Grimwood J."/>
            <person name="Carlson J."/>
            <person name="Mitros T."/>
            <person name="Simakov O."/>
            <person name="Heald R."/>
            <person name="Miller K."/>
            <person name="Haudenschild C."/>
            <person name="Kuroki Y."/>
            <person name="Tanaka T."/>
            <person name="Michiue T."/>
            <person name="Watanabe M."/>
            <person name="Kinoshita T."/>
            <person name="Ohta Y."/>
            <person name="Mawaribuchi S."/>
            <person name="Suzuki Y."/>
            <person name="Haramoto Y."/>
            <person name="Yamamoto T."/>
            <person name="Takagi C."/>
            <person name="Kitzman J."/>
            <person name="Shendure J."/>
            <person name="Nakayama T."/>
            <person name="Izutsu Y."/>
            <person name="Robert J."/>
            <person name="Dichmann D."/>
            <person name="Flajnik M."/>
            <person name="Houston D."/>
            <person name="Marcotte E."/>
            <person name="Wallingford J."/>
            <person name="Ito Y."/>
            <person name="Asashima M."/>
            <person name="Ueno N."/>
            <person name="Matsuda Y."/>
            <person name="Jan Veenstra G."/>
            <person name="Fujiyama A."/>
            <person name="Harland R."/>
            <person name="Taira M."/>
            <person name="Rokhsar D.S."/>
        </authorList>
    </citation>
    <scope>NUCLEOTIDE SEQUENCE</scope>
    <source>
        <strain evidence="2">J</strain>
        <tissue evidence="2">Blood</tissue>
    </source>
</reference>
<accession>A0A974BR65</accession>
<proteinExistence type="predicted"/>
<organism evidence="2">
    <name type="scientific">Xenopus laevis</name>
    <name type="common">African clawed frog</name>
    <dbReference type="NCBI Taxonomy" id="8355"/>
    <lineage>
        <taxon>Eukaryota</taxon>
        <taxon>Metazoa</taxon>
        <taxon>Chordata</taxon>
        <taxon>Craniata</taxon>
        <taxon>Vertebrata</taxon>
        <taxon>Euteleostomi</taxon>
        <taxon>Amphibia</taxon>
        <taxon>Batrachia</taxon>
        <taxon>Anura</taxon>
        <taxon>Pipoidea</taxon>
        <taxon>Pipidae</taxon>
        <taxon>Xenopodinae</taxon>
        <taxon>Xenopus</taxon>
        <taxon>Xenopus</taxon>
    </lineage>
</organism>
<gene>
    <name evidence="2" type="ORF">XELAEV_18004704mg</name>
</gene>
<protein>
    <recommendedName>
        <fullName evidence="1">Helix-turn-helix domain-containing protein</fullName>
    </recommendedName>
</protein>